<evidence type="ECO:0000256" key="1">
    <source>
        <dbReference type="SAM" id="MobiDB-lite"/>
    </source>
</evidence>
<name>Q0P6Z4_SACKU</name>
<protein>
    <submittedName>
        <fullName evidence="2">NEJ1 protein</fullName>
    </submittedName>
</protein>
<dbReference type="EMBL" id="AM296388">
    <property type="protein sequence ID" value="CAL35930.1"/>
    <property type="molecule type" value="Genomic_DNA"/>
</dbReference>
<evidence type="ECO:0000313" key="2">
    <source>
        <dbReference type="EMBL" id="CAL35930.1"/>
    </source>
</evidence>
<reference evidence="2" key="1">
    <citation type="journal article" date="2006" name="Genetics">
        <title>Sequence diversity, reproductive isolation and species concepts in Saccharomyces.</title>
        <authorList>
            <person name="Liti G."/>
            <person name="Barton D.B."/>
            <person name="Louis E.J."/>
        </authorList>
    </citation>
    <scope>NUCLEOTIDE SEQUENCE</scope>
    <source>
        <strain evidence="2">NBRC10991</strain>
    </source>
</reference>
<organism evidence="2">
    <name type="scientific">Saccharomyces kudriavzevii</name>
    <name type="common">Yeast</name>
    <dbReference type="NCBI Taxonomy" id="114524"/>
    <lineage>
        <taxon>Eukaryota</taxon>
        <taxon>Fungi</taxon>
        <taxon>Dikarya</taxon>
        <taxon>Ascomycota</taxon>
        <taxon>Saccharomycotina</taxon>
        <taxon>Saccharomycetes</taxon>
        <taxon>Saccharomycetales</taxon>
        <taxon>Saccharomycetaceae</taxon>
        <taxon>Saccharomyces</taxon>
    </lineage>
</organism>
<gene>
    <name evidence="2" type="primary">NEJ1</name>
</gene>
<sequence length="346" mass="38949">MNLEPVRQQLNHSEWFVGNVDGEENHLVTFLPISSSTIIFTVVLVSLNDFVPHVFELTQTQLIQQCQNQGFTDNTSSNQIKLKLMDILQSPKKISQFKLVDSNLKFSFKVSAKLTVSMNSEPTHVTHETCFTILQDLSSVLLRLVNVSAQYQNIQRDVLNEKQKCLDFLLRSVNDLDGGKKIISQWAPENSKNYESLQPSTENDIAKNLFNKGNIYLQNSLIDSLKVLLSLQEKIPVVSQPEEYKERVVFPAINKVYDDDFELQVKPIKTAQSNSHSSVKSEVSSKASITKKSAKLLPDVGNISGSESTPPERTNSVSTTPSTSSSVEDYPRKKRKFGKIKIKNKN</sequence>
<feature type="compositionally biased region" description="Basic residues" evidence="1">
    <location>
        <begin position="332"/>
        <end position="346"/>
    </location>
</feature>
<dbReference type="AlphaFoldDB" id="Q0P6Z4"/>
<feature type="compositionally biased region" description="Polar residues" evidence="1">
    <location>
        <begin position="303"/>
        <end position="313"/>
    </location>
</feature>
<accession>Q0P6Z4</accession>
<proteinExistence type="predicted"/>
<feature type="region of interest" description="Disordered" evidence="1">
    <location>
        <begin position="296"/>
        <end position="346"/>
    </location>
</feature>
<feature type="compositionally biased region" description="Low complexity" evidence="1">
    <location>
        <begin position="314"/>
        <end position="326"/>
    </location>
</feature>